<accession>A0A2I0TJS6</accession>
<proteinExistence type="predicted"/>
<keyword evidence="2" id="KW-1185">Reference proteome</keyword>
<dbReference type="Proteomes" id="UP000233556">
    <property type="component" value="Unassembled WGS sequence"/>
</dbReference>
<evidence type="ECO:0000313" key="1">
    <source>
        <dbReference type="EMBL" id="PKU34012.1"/>
    </source>
</evidence>
<dbReference type="AlphaFoldDB" id="A0A2I0TJS6"/>
<dbReference type="EMBL" id="KZ509494">
    <property type="protein sequence ID" value="PKU34012.1"/>
    <property type="molecule type" value="Genomic_DNA"/>
</dbReference>
<reference evidence="2" key="2">
    <citation type="submission" date="2017-12" db="EMBL/GenBank/DDBJ databases">
        <title>Genome sequence of the Bar-tailed Godwit (Limosa lapponica baueri).</title>
        <authorList>
            <person name="Lima N.C.B."/>
            <person name="Parody-Merino A.M."/>
            <person name="Battley P.F."/>
            <person name="Fidler A.E."/>
            <person name="Prosdocimi F."/>
        </authorList>
    </citation>
    <scope>NUCLEOTIDE SEQUENCE [LARGE SCALE GENOMIC DNA]</scope>
</reference>
<organism evidence="1 2">
    <name type="scientific">Limosa lapponica baueri</name>
    <dbReference type="NCBI Taxonomy" id="1758121"/>
    <lineage>
        <taxon>Eukaryota</taxon>
        <taxon>Metazoa</taxon>
        <taxon>Chordata</taxon>
        <taxon>Craniata</taxon>
        <taxon>Vertebrata</taxon>
        <taxon>Euteleostomi</taxon>
        <taxon>Archelosauria</taxon>
        <taxon>Archosauria</taxon>
        <taxon>Dinosauria</taxon>
        <taxon>Saurischia</taxon>
        <taxon>Theropoda</taxon>
        <taxon>Coelurosauria</taxon>
        <taxon>Aves</taxon>
        <taxon>Neognathae</taxon>
        <taxon>Neoaves</taxon>
        <taxon>Charadriiformes</taxon>
        <taxon>Scolopacidae</taxon>
        <taxon>Limosa</taxon>
    </lineage>
</organism>
<evidence type="ECO:0000313" key="2">
    <source>
        <dbReference type="Proteomes" id="UP000233556"/>
    </source>
</evidence>
<name>A0A2I0TJS6_LIMLA</name>
<gene>
    <name evidence="1" type="ORF">llap_15684</name>
</gene>
<reference evidence="2" key="1">
    <citation type="submission" date="2017-11" db="EMBL/GenBank/DDBJ databases">
        <authorList>
            <person name="Lima N.C."/>
            <person name="Parody-Merino A.M."/>
            <person name="Battley P.F."/>
            <person name="Fidler A.E."/>
            <person name="Prosdocimi F."/>
        </authorList>
    </citation>
    <scope>NUCLEOTIDE SEQUENCE [LARGE SCALE GENOMIC DNA]</scope>
</reference>
<sequence>MRSRRPDTKQNGCQNNVALSWYEKQFLIASRTVRSSAVKDYSAVGRCREGDNLYHNVRRAVRKSVHIAKDLISLIAVAIQHTNQADAKISRADSHGDRNVPGGFFDETMKPKRIFLSVSELAEMISRH</sequence>
<protein>
    <submittedName>
        <fullName evidence="1">Uncharacterized protein</fullName>
    </submittedName>
</protein>